<dbReference type="SUPFAM" id="SSF47413">
    <property type="entry name" value="lambda repressor-like DNA-binding domains"/>
    <property type="match status" value="1"/>
</dbReference>
<dbReference type="InterPro" id="IPR010982">
    <property type="entry name" value="Lambda_DNA-bd_dom_sf"/>
</dbReference>
<accession>A0A3B1C254</accession>
<proteinExistence type="predicted"/>
<protein>
    <recommendedName>
        <fullName evidence="2">HTH cro/C1-type domain-containing protein</fullName>
    </recommendedName>
</protein>
<gene>
    <name evidence="1" type="ORF">MNBD_NITROSPINAE01-1784</name>
</gene>
<sequence length="146" mass="16217">MPEQNRKLHGLGSRLRNSLELSGLTQKDVDSKLGLAQGHASKWIREKFTPSAYLLVEFSCLTCINLEWLLTGEGEMRKEKSGSSTGKTGCADAGASNDKVKLARLTLLVERVFKQGTLSQRAMLRGVLEELDDEIGRMRPAKKQKK</sequence>
<dbReference type="Gene3D" id="1.10.260.40">
    <property type="entry name" value="lambda repressor-like DNA-binding domains"/>
    <property type="match status" value="1"/>
</dbReference>
<reference evidence="1" key="1">
    <citation type="submission" date="2018-06" db="EMBL/GenBank/DDBJ databases">
        <authorList>
            <person name="Zhirakovskaya E."/>
        </authorList>
    </citation>
    <scope>NUCLEOTIDE SEQUENCE</scope>
</reference>
<organism evidence="1">
    <name type="scientific">hydrothermal vent metagenome</name>
    <dbReference type="NCBI Taxonomy" id="652676"/>
    <lineage>
        <taxon>unclassified sequences</taxon>
        <taxon>metagenomes</taxon>
        <taxon>ecological metagenomes</taxon>
    </lineage>
</organism>
<dbReference type="CDD" id="cd00093">
    <property type="entry name" value="HTH_XRE"/>
    <property type="match status" value="1"/>
</dbReference>
<dbReference type="AlphaFoldDB" id="A0A3B1C254"/>
<name>A0A3B1C254_9ZZZZ</name>
<evidence type="ECO:0000313" key="1">
    <source>
        <dbReference type="EMBL" id="VAX18094.1"/>
    </source>
</evidence>
<dbReference type="GO" id="GO:0003677">
    <property type="term" value="F:DNA binding"/>
    <property type="evidence" value="ECO:0007669"/>
    <property type="project" value="InterPro"/>
</dbReference>
<dbReference type="InterPro" id="IPR001387">
    <property type="entry name" value="Cro/C1-type_HTH"/>
</dbReference>
<dbReference type="EMBL" id="UOGC01000064">
    <property type="protein sequence ID" value="VAX18094.1"/>
    <property type="molecule type" value="Genomic_DNA"/>
</dbReference>
<evidence type="ECO:0008006" key="2">
    <source>
        <dbReference type="Google" id="ProtNLM"/>
    </source>
</evidence>